<evidence type="ECO:0000313" key="2">
    <source>
        <dbReference type="Proteomes" id="UP000299102"/>
    </source>
</evidence>
<dbReference type="AlphaFoldDB" id="A0A4C1ZQI5"/>
<accession>A0A4C1ZQI5</accession>
<evidence type="ECO:0000313" key="1">
    <source>
        <dbReference type="EMBL" id="GBP90180.1"/>
    </source>
</evidence>
<dbReference type="Proteomes" id="UP000299102">
    <property type="component" value="Unassembled WGS sequence"/>
</dbReference>
<reference evidence="1 2" key="1">
    <citation type="journal article" date="2019" name="Commun. Biol.">
        <title>The bagworm genome reveals a unique fibroin gene that provides high tensile strength.</title>
        <authorList>
            <person name="Kono N."/>
            <person name="Nakamura H."/>
            <person name="Ohtoshi R."/>
            <person name="Tomita M."/>
            <person name="Numata K."/>
            <person name="Arakawa K."/>
        </authorList>
    </citation>
    <scope>NUCLEOTIDE SEQUENCE [LARGE SCALE GENOMIC DNA]</scope>
</reference>
<organism evidence="1 2">
    <name type="scientific">Eumeta variegata</name>
    <name type="common">Bagworm moth</name>
    <name type="synonym">Eumeta japonica</name>
    <dbReference type="NCBI Taxonomy" id="151549"/>
    <lineage>
        <taxon>Eukaryota</taxon>
        <taxon>Metazoa</taxon>
        <taxon>Ecdysozoa</taxon>
        <taxon>Arthropoda</taxon>
        <taxon>Hexapoda</taxon>
        <taxon>Insecta</taxon>
        <taxon>Pterygota</taxon>
        <taxon>Neoptera</taxon>
        <taxon>Endopterygota</taxon>
        <taxon>Lepidoptera</taxon>
        <taxon>Glossata</taxon>
        <taxon>Ditrysia</taxon>
        <taxon>Tineoidea</taxon>
        <taxon>Psychidae</taxon>
        <taxon>Oiketicinae</taxon>
        <taxon>Eumeta</taxon>
    </lineage>
</organism>
<comment type="caution">
    <text evidence="1">The sequence shown here is derived from an EMBL/GenBank/DDBJ whole genome shotgun (WGS) entry which is preliminary data.</text>
</comment>
<sequence>MAQEQKQPIFEYHDESQSEKLARKSKESPFMIIDNVISLSKHSKCRADNAIARSGKAKCDLLNSNIRINIDNAGVYLDNNKKRSKVESGSHIVSRSRPLDLVGVGLSPPLDMAGTNNQMGSSMGCVRPLSLFYSDASADGVEERSLIPRSRSCAQLRRNATMSHAFSCAQLAFIDL</sequence>
<dbReference type="OrthoDB" id="7510738at2759"/>
<proteinExistence type="predicted"/>
<gene>
    <name evidence="1" type="ORF">EVAR_57520_1</name>
</gene>
<dbReference type="EMBL" id="BGZK01002064">
    <property type="protein sequence ID" value="GBP90180.1"/>
    <property type="molecule type" value="Genomic_DNA"/>
</dbReference>
<keyword evidence="2" id="KW-1185">Reference proteome</keyword>
<name>A0A4C1ZQI5_EUMVA</name>
<protein>
    <submittedName>
        <fullName evidence="1">Uncharacterized protein</fullName>
    </submittedName>
</protein>